<dbReference type="EMBL" id="FNEM01000002">
    <property type="protein sequence ID" value="SDI58648.1"/>
    <property type="molecule type" value="Genomic_DNA"/>
</dbReference>
<dbReference type="InterPro" id="IPR002634">
    <property type="entry name" value="BolA"/>
</dbReference>
<evidence type="ECO:0000256" key="4">
    <source>
        <dbReference type="SAM" id="MobiDB-lite"/>
    </source>
</evidence>
<evidence type="ECO:0000256" key="1">
    <source>
        <dbReference type="ARBA" id="ARBA00005578"/>
    </source>
</evidence>
<keyword evidence="6" id="KW-1185">Reference proteome</keyword>
<dbReference type="PANTHER" id="PTHR46229">
    <property type="entry name" value="BOLA TRANSCRIPTION REGULATOR"/>
    <property type="match status" value="1"/>
</dbReference>
<dbReference type="OrthoDB" id="9801469at2"/>
<dbReference type="GO" id="GO:0006351">
    <property type="term" value="P:DNA-templated transcription"/>
    <property type="evidence" value="ECO:0007669"/>
    <property type="project" value="TreeGrafter"/>
</dbReference>
<evidence type="ECO:0000256" key="2">
    <source>
        <dbReference type="ARBA" id="ARBA00074073"/>
    </source>
</evidence>
<protein>
    <recommendedName>
        <fullName evidence="2">DNA-binding transcriptional regulator BolA</fullName>
    </recommendedName>
</protein>
<dbReference type="PANTHER" id="PTHR46229:SF2">
    <property type="entry name" value="BOLA-LIKE PROTEIN 1"/>
    <property type="match status" value="1"/>
</dbReference>
<dbReference type="Proteomes" id="UP000199527">
    <property type="component" value="Unassembled WGS sequence"/>
</dbReference>
<feature type="compositionally biased region" description="Polar residues" evidence="4">
    <location>
        <begin position="84"/>
        <end position="102"/>
    </location>
</feature>
<dbReference type="Pfam" id="PF01722">
    <property type="entry name" value="BolA"/>
    <property type="match status" value="1"/>
</dbReference>
<dbReference type="InterPro" id="IPR036065">
    <property type="entry name" value="BolA-like_sf"/>
</dbReference>
<dbReference type="InterPro" id="IPR050961">
    <property type="entry name" value="BolA/IbaG_stress_morph_reg"/>
</dbReference>
<evidence type="ECO:0000256" key="3">
    <source>
        <dbReference type="RuleBase" id="RU003860"/>
    </source>
</evidence>
<dbReference type="RefSeq" id="WP_090361830.1">
    <property type="nucleotide sequence ID" value="NZ_FNEM01000002.1"/>
</dbReference>
<sequence length="102" mass="11451">MSIQQAIETTVSEALSPVHLEVINESYMHRTPKDSETHFKLIVVSAEFEGQRLLTRHRTVNGLLQPQFDAGLHALALHTYTPDEWQQQQQAPRTPGCTGSLS</sequence>
<proteinExistence type="inferred from homology"/>
<dbReference type="PIRSF" id="PIRSF003113">
    <property type="entry name" value="BolA"/>
    <property type="match status" value="1"/>
</dbReference>
<dbReference type="FunFam" id="3.30.300.90:FF:000001">
    <property type="entry name" value="Transcriptional regulator BolA"/>
    <property type="match status" value="1"/>
</dbReference>
<dbReference type="Gene3D" id="3.30.300.90">
    <property type="entry name" value="BolA-like"/>
    <property type="match status" value="1"/>
</dbReference>
<comment type="similarity">
    <text evidence="1 3">Belongs to the BolA/IbaG family.</text>
</comment>
<organism evidence="5 6">
    <name type="scientific">Ferrimonas sediminum</name>
    <dbReference type="NCBI Taxonomy" id="718193"/>
    <lineage>
        <taxon>Bacteria</taxon>
        <taxon>Pseudomonadati</taxon>
        <taxon>Pseudomonadota</taxon>
        <taxon>Gammaproteobacteria</taxon>
        <taxon>Alteromonadales</taxon>
        <taxon>Ferrimonadaceae</taxon>
        <taxon>Ferrimonas</taxon>
    </lineage>
</organism>
<accession>A0A1G8LSJ2</accession>
<feature type="region of interest" description="Disordered" evidence="4">
    <location>
        <begin position="83"/>
        <end position="102"/>
    </location>
</feature>
<reference evidence="6" key="1">
    <citation type="submission" date="2016-10" db="EMBL/GenBank/DDBJ databases">
        <authorList>
            <person name="Varghese N."/>
            <person name="Submissions S."/>
        </authorList>
    </citation>
    <scope>NUCLEOTIDE SEQUENCE [LARGE SCALE GENOMIC DNA]</scope>
    <source>
        <strain evidence="6">DSM 23317</strain>
    </source>
</reference>
<dbReference type="GO" id="GO:0005829">
    <property type="term" value="C:cytosol"/>
    <property type="evidence" value="ECO:0007669"/>
    <property type="project" value="TreeGrafter"/>
</dbReference>
<dbReference type="AlphaFoldDB" id="A0A1G8LSJ2"/>
<dbReference type="SUPFAM" id="SSF82657">
    <property type="entry name" value="BolA-like"/>
    <property type="match status" value="1"/>
</dbReference>
<dbReference type="GO" id="GO:1990229">
    <property type="term" value="C:iron-sulfur cluster assembly complex"/>
    <property type="evidence" value="ECO:0007669"/>
    <property type="project" value="UniProtKB-ARBA"/>
</dbReference>
<evidence type="ECO:0000313" key="6">
    <source>
        <dbReference type="Proteomes" id="UP000199527"/>
    </source>
</evidence>
<name>A0A1G8LSJ2_9GAMM</name>
<evidence type="ECO:0000313" key="5">
    <source>
        <dbReference type="EMBL" id="SDI58648.1"/>
    </source>
</evidence>
<gene>
    <name evidence="5" type="ORF">SAMN04488540_102158</name>
</gene>